<dbReference type="GeneID" id="27417217"/>
<proteinExistence type="predicted"/>
<evidence type="ECO:0000313" key="4">
    <source>
        <dbReference type="Proteomes" id="UP000019377"/>
    </source>
</evidence>
<dbReference type="InterPro" id="IPR010775">
    <property type="entry name" value="DUF1365"/>
</dbReference>
<dbReference type="EMBL" id="KI545855">
    <property type="protein sequence ID" value="EST09052.1"/>
    <property type="molecule type" value="Genomic_DNA"/>
</dbReference>
<evidence type="ECO:0000313" key="3">
    <source>
        <dbReference type="EMBL" id="EST09052.1"/>
    </source>
</evidence>
<protein>
    <submittedName>
        <fullName evidence="3">Uncharacterized protein</fullName>
    </submittedName>
</protein>
<organism evidence="3 4">
    <name type="scientific">Kalmanozyma brasiliensis (strain GHG001)</name>
    <name type="common">Yeast</name>
    <name type="synonym">Pseudozyma brasiliensis</name>
    <dbReference type="NCBI Taxonomy" id="1365824"/>
    <lineage>
        <taxon>Eukaryota</taxon>
        <taxon>Fungi</taxon>
        <taxon>Dikarya</taxon>
        <taxon>Basidiomycota</taxon>
        <taxon>Ustilaginomycotina</taxon>
        <taxon>Ustilaginomycetes</taxon>
        <taxon>Ustilaginales</taxon>
        <taxon>Ustilaginaceae</taxon>
        <taxon>Kalmanozyma</taxon>
    </lineage>
</organism>
<accession>V5GT42</accession>
<dbReference type="OMA" id="HNTFSER"/>
<gene>
    <name evidence="3" type="ORF">PSEUBRA_SCAF13g01954</name>
</gene>
<feature type="region of interest" description="Disordered" evidence="1">
    <location>
        <begin position="666"/>
        <end position="693"/>
    </location>
</feature>
<evidence type="ECO:0000256" key="2">
    <source>
        <dbReference type="SAM" id="Phobius"/>
    </source>
</evidence>
<reference evidence="4" key="1">
    <citation type="journal article" date="2013" name="Genome Announc.">
        <title>Draft genome sequence of Pseudozyma brasiliensis sp. nov. strain GHG001, a high producer of endo-1,4-xylanase isolated from an insect pest of sugarcane.</title>
        <authorList>
            <person name="Oliveira J.V.D.C."/>
            <person name="dos Santos R.A.C."/>
            <person name="Borges T.A."/>
            <person name="Riano-Pachon D.M."/>
            <person name="Goldman G.H."/>
        </authorList>
    </citation>
    <scope>NUCLEOTIDE SEQUENCE [LARGE SCALE GENOMIC DNA]</scope>
    <source>
        <strain evidence="4">GHG001</strain>
    </source>
</reference>
<sequence>MINDSSTWASGNTTSAIPDAAHLTALLTTRAALPLYLILFLYILSHIPSFLDRFAATPSPSTSAFVIPALTRHARFLPTPSAHAFKYNTLYLAVRLDALESRRLDTPAFAWKGNLLQPEYVDTAALAGERNVTPVGKAVADGGEGWKAKMRAAERVERRRLEEKRTRNERVRRSLTGLHPRSYLRTNLPGEKGNWVKGSILLKLAYELRERGLMNTGPQDADTTKDWRDELGHVWTVTMPSVAGVTGINPLTVHYCFRPHSFPAKSTQAKGEQDKRGVFWLVVLEVHNTFSERHIYVLRSGVDEDLPRREGYAHQWTFPRSFHVSPFNDRGGFYRLFLRHPLPTSSSSFDLGIRLLLLVESDSTPPKLEKKLMATLDSLPPSKNGRSVRPLSPATLTAALLRQPLDLFLTFIRILWQAGKLHFAKKLDAFGRPDMVQPTEVAGKWDGVGLPPPLNRIQAHRAEGKAAVGGGLVYPEAGWGERVAKDHVRTLLEKRVRETEGWRVKIHSTDPADEGLDVGLGPKELVLYTRSFGVYVDLMTYQPRLALLLGSRVGRRWGVNSVELFNEFFANPASQTGVRKRHLDFLLASADRPDALQTLQKIGIDLVAPKKEGEKEGWKVTTALWMGYAAAVAEKKLFAALGARYVKGTEPWLELQRGLDWIEADEREEEAEKDAKEQDGAMWDTRLGSVYNP</sequence>
<dbReference type="Proteomes" id="UP000019377">
    <property type="component" value="Unassembled WGS sequence"/>
</dbReference>
<keyword evidence="4" id="KW-1185">Reference proteome</keyword>
<keyword evidence="2" id="KW-0812">Transmembrane</keyword>
<name>V5GT42_KALBG</name>
<dbReference type="PANTHER" id="PTHR33973">
    <property type="entry name" value="OS07G0153300 PROTEIN"/>
    <property type="match status" value="1"/>
</dbReference>
<dbReference type="eggNOG" id="ENOG502S3VD">
    <property type="taxonomic scope" value="Eukaryota"/>
</dbReference>
<dbReference type="OrthoDB" id="3340520at2759"/>
<keyword evidence="2" id="KW-0472">Membrane</keyword>
<evidence type="ECO:0000256" key="1">
    <source>
        <dbReference type="SAM" id="MobiDB-lite"/>
    </source>
</evidence>
<dbReference type="HOGENOM" id="CLU_016237_1_0_1"/>
<dbReference type="PANTHER" id="PTHR33973:SF4">
    <property type="entry name" value="OS07G0153300 PROTEIN"/>
    <property type="match status" value="1"/>
</dbReference>
<dbReference type="Pfam" id="PF07103">
    <property type="entry name" value="DUF1365"/>
    <property type="match status" value="1"/>
</dbReference>
<feature type="transmembrane region" description="Helical" evidence="2">
    <location>
        <begin position="20"/>
        <end position="44"/>
    </location>
</feature>
<dbReference type="RefSeq" id="XP_016294041.1">
    <property type="nucleotide sequence ID" value="XM_016434610.1"/>
</dbReference>
<keyword evidence="2" id="KW-1133">Transmembrane helix</keyword>
<dbReference type="AlphaFoldDB" id="V5GT42"/>